<name>A0A4Q2ULZ7_9BACT</name>
<dbReference type="Proteomes" id="UP000290407">
    <property type="component" value="Unassembled WGS sequence"/>
</dbReference>
<protein>
    <submittedName>
        <fullName evidence="1">DUF1800 domain-containing protein</fullName>
    </submittedName>
</protein>
<sequence>MPSPLDPYTQPLTAQTAAHLLRRATFGPTKAEITAFTGLTAQQAVFQLITNANYTLPEPLDLDENLPTTAQPYLNLPFNADRNFILGHYARFRWLEMMTTQATPPSLLDKLALFWQNHFVATRNVVGDYRFMFQYIKLVRNSALGNFRTFVINMTKEPAMLRFLNGDENQVGHPNENYARELQEIFTVGVTDFAGNRNYTEDDVKAAAKVLTGWSHTNYNEPGSTTISTTFTDSLHDATDKVFSAHYANTVIRGRAVSQPGTHSAGDAELSDLVDMLLRHPQCPRFICRKLYRWYVNPNVTPTVETTIIEPLADFFASPANNFAIRPVIEKLLTSQAFFDTANLGAMIKSPADLIIGAMRFFEQPVPALPTDYVAYRKYFDFIYYQMDSMQMGVLEQPTVFGYDPYYQTGFSKLWINTTTIGLRGNLTDAFIWRWLELKPGYTVGIDLLGWVTRLQPNFTDVGGTPSITCVDILAEFTRHLYATGLSMAQQDFVIDTIMMQGIPRLSWTFEWNNYRRNPADPGSRYGVLWRLQNLMKFLLRMAEYHVC</sequence>
<dbReference type="RefSeq" id="WP_129601492.1">
    <property type="nucleotide sequence ID" value="NZ_SBLB01000002.1"/>
</dbReference>
<accession>A0A4Q2ULZ7</accession>
<dbReference type="Pfam" id="PF08811">
    <property type="entry name" value="DUF1800"/>
    <property type="match status" value="1"/>
</dbReference>
<dbReference type="InterPro" id="IPR014917">
    <property type="entry name" value="DUF1800"/>
</dbReference>
<proteinExistence type="predicted"/>
<keyword evidence="2" id="KW-1185">Reference proteome</keyword>
<evidence type="ECO:0000313" key="1">
    <source>
        <dbReference type="EMBL" id="RYC70384.1"/>
    </source>
</evidence>
<gene>
    <name evidence="1" type="ORF">EQG79_11030</name>
</gene>
<reference evidence="1 2" key="1">
    <citation type="submission" date="2019-01" db="EMBL/GenBank/DDBJ databases">
        <title>Spirosoma flava sp. nov., a propanil-degrading bacterium isolated from herbicide-contaminated soil.</title>
        <authorList>
            <person name="Zhang L."/>
            <person name="Jiang J.-D."/>
        </authorList>
    </citation>
    <scope>NUCLEOTIDE SEQUENCE [LARGE SCALE GENOMIC DNA]</scope>
    <source>
        <strain evidence="1 2">TY50</strain>
    </source>
</reference>
<evidence type="ECO:0000313" key="2">
    <source>
        <dbReference type="Proteomes" id="UP000290407"/>
    </source>
</evidence>
<dbReference type="AlphaFoldDB" id="A0A4Q2ULZ7"/>
<organism evidence="1 2">
    <name type="scientific">Spirosoma sordidisoli</name>
    <dbReference type="NCBI Taxonomy" id="2502893"/>
    <lineage>
        <taxon>Bacteria</taxon>
        <taxon>Pseudomonadati</taxon>
        <taxon>Bacteroidota</taxon>
        <taxon>Cytophagia</taxon>
        <taxon>Cytophagales</taxon>
        <taxon>Cytophagaceae</taxon>
        <taxon>Spirosoma</taxon>
    </lineage>
</organism>
<comment type="caution">
    <text evidence="1">The sequence shown here is derived from an EMBL/GenBank/DDBJ whole genome shotgun (WGS) entry which is preliminary data.</text>
</comment>
<dbReference type="EMBL" id="SBLB01000002">
    <property type="protein sequence ID" value="RYC70384.1"/>
    <property type="molecule type" value="Genomic_DNA"/>
</dbReference>